<evidence type="ECO:0000313" key="6">
    <source>
        <dbReference type="Proteomes" id="UP000567293"/>
    </source>
</evidence>
<evidence type="ECO:0000259" key="4">
    <source>
        <dbReference type="Pfam" id="PF13525"/>
    </source>
</evidence>
<accession>A0A7V8SX62</accession>
<dbReference type="NCBIfam" id="TIGR03302">
    <property type="entry name" value="OM_YfiO"/>
    <property type="match status" value="1"/>
</dbReference>
<reference evidence="5" key="1">
    <citation type="submission" date="2020-06" db="EMBL/GenBank/DDBJ databases">
        <title>Legume-microbial interactions unlock mineral nutrients during tropical forest succession.</title>
        <authorList>
            <person name="Epihov D.Z."/>
        </authorList>
    </citation>
    <scope>NUCLEOTIDE SEQUENCE [LARGE SCALE GENOMIC DNA]</scope>
    <source>
        <strain evidence="5">Pan2503</strain>
    </source>
</reference>
<dbReference type="AlphaFoldDB" id="A0A7V8SX62"/>
<dbReference type="Gene3D" id="1.25.40.10">
    <property type="entry name" value="Tetratricopeptide repeat domain"/>
    <property type="match status" value="1"/>
</dbReference>
<feature type="domain" description="Outer membrane lipoprotein BamD-like" evidence="4">
    <location>
        <begin position="52"/>
        <end position="235"/>
    </location>
</feature>
<dbReference type="InterPro" id="IPR039565">
    <property type="entry name" value="BamD-like"/>
</dbReference>
<evidence type="ECO:0000256" key="1">
    <source>
        <dbReference type="ARBA" id="ARBA00022729"/>
    </source>
</evidence>
<feature type="non-terminal residue" evidence="5">
    <location>
        <position position="287"/>
    </location>
</feature>
<dbReference type="Proteomes" id="UP000567293">
    <property type="component" value="Unassembled WGS sequence"/>
</dbReference>
<dbReference type="Pfam" id="PF13525">
    <property type="entry name" value="YfiO"/>
    <property type="match status" value="1"/>
</dbReference>
<comment type="caution">
    <text evidence="5">The sequence shown here is derived from an EMBL/GenBank/DDBJ whole genome shotgun (WGS) entry which is preliminary data.</text>
</comment>
<organism evidence="5 6">
    <name type="scientific">Candidatus Acidiferrum panamense</name>
    <dbReference type="NCBI Taxonomy" id="2741543"/>
    <lineage>
        <taxon>Bacteria</taxon>
        <taxon>Pseudomonadati</taxon>
        <taxon>Acidobacteriota</taxon>
        <taxon>Terriglobia</taxon>
        <taxon>Candidatus Acidiferrales</taxon>
        <taxon>Candidatus Acidiferrum</taxon>
    </lineage>
</organism>
<evidence type="ECO:0000313" key="5">
    <source>
        <dbReference type="EMBL" id="MBA0085678.1"/>
    </source>
</evidence>
<evidence type="ECO:0000256" key="3">
    <source>
        <dbReference type="ARBA" id="ARBA00023237"/>
    </source>
</evidence>
<name>A0A7V8SX62_9BACT</name>
<keyword evidence="6" id="KW-1185">Reference proteome</keyword>
<gene>
    <name evidence="5" type="primary">bamD</name>
    <name evidence="5" type="ORF">HRJ53_11835</name>
</gene>
<keyword evidence="3" id="KW-0998">Cell outer membrane</keyword>
<sequence length="287" mass="32406">MRLKEKWREKAGAKWLAGSIIAGMLLLSATPSSAQHKKKKVNKSTSVDNTAEPDKLLYLRAAEDIKHGRHEVGRLNMQTLINTYPDSEYLAKAKLAIADSFYKEGGTANTTQAIQAYQDFSVFFPMLPEAAYAQLQVAMAHFREMEKPDRDRTQALEAEDAFQTFLQKYPNDPLALKAEQYLREVQEVLAEGDYRIGYFYYTTRGDKRAAASRLAALVNRYPLYSKADHALWMLGTIWEGTERKDLAAPYYARIVREYPLSPLVPGAKDRLKALKAPVPQPDPKAVA</sequence>
<dbReference type="InterPro" id="IPR011990">
    <property type="entry name" value="TPR-like_helical_dom_sf"/>
</dbReference>
<proteinExistence type="predicted"/>
<protein>
    <submittedName>
        <fullName evidence="5">Outer membrane protein assembly factor BamD</fullName>
    </submittedName>
</protein>
<dbReference type="EMBL" id="JACDQQ010001154">
    <property type="protein sequence ID" value="MBA0085678.1"/>
    <property type="molecule type" value="Genomic_DNA"/>
</dbReference>
<evidence type="ECO:0000256" key="2">
    <source>
        <dbReference type="ARBA" id="ARBA00023136"/>
    </source>
</evidence>
<keyword evidence="2" id="KW-0472">Membrane</keyword>
<dbReference type="InterPro" id="IPR017689">
    <property type="entry name" value="BamD"/>
</dbReference>
<keyword evidence="1" id="KW-0732">Signal</keyword>